<protein>
    <submittedName>
        <fullName evidence="2">Xylose isomerase domain-containing protein TIM barrel</fullName>
    </submittedName>
</protein>
<proteinExistence type="predicted"/>
<dbReference type="GO" id="GO:0016853">
    <property type="term" value="F:isomerase activity"/>
    <property type="evidence" value="ECO:0007669"/>
    <property type="project" value="UniProtKB-KW"/>
</dbReference>
<dbReference type="HOGENOM" id="CLU_076068_1_0_9"/>
<dbReference type="Gene3D" id="3.20.20.150">
    <property type="entry name" value="Divalent-metal-dependent TIM barrel enzymes"/>
    <property type="match status" value="1"/>
</dbReference>
<feature type="domain" description="Xylose isomerase-like TIM barrel" evidence="1">
    <location>
        <begin position="29"/>
        <end position="280"/>
    </location>
</feature>
<dbReference type="OrthoDB" id="9807003at2"/>
<dbReference type="Pfam" id="PF01261">
    <property type="entry name" value="AP_endonuc_2"/>
    <property type="match status" value="1"/>
</dbReference>
<keyword evidence="2" id="KW-0413">Isomerase</keyword>
<dbReference type="KEGG" id="dru:Desru_3130"/>
<name>F6DUF6_DESRL</name>
<reference evidence="2 3" key="2">
    <citation type="journal article" date="2012" name="Stand. Genomic Sci.">
        <title>Complete genome sequence of the sulfate-reducing firmicute Desulfotomaculum ruminis type strain (DL(T)).</title>
        <authorList>
            <person name="Spring S."/>
            <person name="Visser M."/>
            <person name="Lu M."/>
            <person name="Copeland A."/>
            <person name="Lapidus A."/>
            <person name="Lucas S."/>
            <person name="Cheng J.F."/>
            <person name="Han C."/>
            <person name="Tapia R."/>
            <person name="Goodwin L.A."/>
            <person name="Pitluck S."/>
            <person name="Ivanova N."/>
            <person name="Land M."/>
            <person name="Hauser L."/>
            <person name="Larimer F."/>
            <person name="Rohde M."/>
            <person name="Goker M."/>
            <person name="Detter J.C."/>
            <person name="Kyrpides N.C."/>
            <person name="Woyke T."/>
            <person name="Schaap P.J."/>
            <person name="Plugge C.M."/>
            <person name="Muyzer G."/>
            <person name="Kuever J."/>
            <person name="Pereira I.A."/>
            <person name="Parshina S.N."/>
            <person name="Bernier-Latmani R."/>
            <person name="Stams A.J."/>
            <person name="Klenk H.P."/>
        </authorList>
    </citation>
    <scope>NUCLEOTIDE SEQUENCE [LARGE SCALE GENOMIC DNA]</scope>
    <source>
        <strain evidence="3">ATCC 23193 / DSM 2154 / NCIB 8452 / DL</strain>
    </source>
</reference>
<dbReference type="PANTHER" id="PTHR12110">
    <property type="entry name" value="HYDROXYPYRUVATE ISOMERASE"/>
    <property type="match status" value="1"/>
</dbReference>
<dbReference type="InterPro" id="IPR013022">
    <property type="entry name" value="Xyl_isomerase-like_TIM-brl"/>
</dbReference>
<sequence>MKVTLGISTGFTVKRWPDPEDWVKMVKSQLGLDLIQFSFDQFDPRANADLVGTYCQRVKKACLKYDVTLHSTFTGLAIYSHNLLYHPLLEGRLDGLDWFGRAFAMTRDLGAAFTGGPFGGLDVPTFAQEARRRYLEEWAGEAMAHLLKTARHYGIKEFYWEPTPVRREGPVTIAETRQCLERINHLAGEDGARLALCLDTGHATSPLAPPEERDPYLWLEKLGQAAPIIHLQQSDGKLDRHWPFTPEYNARGIIHADRVLDCLEKSGSQEAVLLVEVGHPFEEEDAKVMEEITRSVEYWQEALTRRGI</sequence>
<dbReference type="RefSeq" id="WP_013843090.1">
    <property type="nucleotide sequence ID" value="NC_015589.1"/>
</dbReference>
<keyword evidence="3" id="KW-1185">Reference proteome</keyword>
<accession>F6DUF6</accession>
<evidence type="ECO:0000313" key="3">
    <source>
        <dbReference type="Proteomes" id="UP000009234"/>
    </source>
</evidence>
<dbReference type="EMBL" id="CP002780">
    <property type="protein sequence ID" value="AEG61341.1"/>
    <property type="molecule type" value="Genomic_DNA"/>
</dbReference>
<dbReference type="Proteomes" id="UP000009234">
    <property type="component" value="Chromosome"/>
</dbReference>
<gene>
    <name evidence="2" type="ordered locus">Desru_3130</name>
</gene>
<evidence type="ECO:0000259" key="1">
    <source>
        <dbReference type="Pfam" id="PF01261"/>
    </source>
</evidence>
<evidence type="ECO:0000313" key="2">
    <source>
        <dbReference type="EMBL" id="AEG61341.1"/>
    </source>
</evidence>
<dbReference type="InterPro" id="IPR050312">
    <property type="entry name" value="IolE/XylAMocC-like"/>
</dbReference>
<dbReference type="STRING" id="696281.Desru_3130"/>
<dbReference type="InterPro" id="IPR036237">
    <property type="entry name" value="Xyl_isomerase-like_sf"/>
</dbReference>
<organism evidence="2 3">
    <name type="scientific">Desulforamulus ruminis (strain ATCC 23193 / DSM 2154 / NCIMB 8452 / DL)</name>
    <name type="common">Desulfotomaculum ruminis</name>
    <dbReference type="NCBI Taxonomy" id="696281"/>
    <lineage>
        <taxon>Bacteria</taxon>
        <taxon>Bacillati</taxon>
        <taxon>Bacillota</taxon>
        <taxon>Clostridia</taxon>
        <taxon>Eubacteriales</taxon>
        <taxon>Peptococcaceae</taxon>
        <taxon>Desulforamulus</taxon>
    </lineage>
</organism>
<dbReference type="AlphaFoldDB" id="F6DUF6"/>
<dbReference type="eggNOG" id="COG1082">
    <property type="taxonomic scope" value="Bacteria"/>
</dbReference>
<dbReference type="PANTHER" id="PTHR12110:SF53">
    <property type="entry name" value="BLR5974 PROTEIN"/>
    <property type="match status" value="1"/>
</dbReference>
<reference evidence="3" key="1">
    <citation type="submission" date="2011-05" db="EMBL/GenBank/DDBJ databases">
        <title>Complete sequence of Desulfotomaculum ruminis DSM 2154.</title>
        <authorList>
            <person name="Lucas S."/>
            <person name="Copeland A."/>
            <person name="Lapidus A."/>
            <person name="Cheng J.-F."/>
            <person name="Goodwin L."/>
            <person name="Pitluck S."/>
            <person name="Lu M."/>
            <person name="Detter J.C."/>
            <person name="Han C."/>
            <person name="Tapia R."/>
            <person name="Land M."/>
            <person name="Hauser L."/>
            <person name="Kyrpides N."/>
            <person name="Ivanova N."/>
            <person name="Mikhailova N."/>
            <person name="Pagani I."/>
            <person name="Stams A.J.M."/>
            <person name="Plugge C.M."/>
            <person name="Muyzer G."/>
            <person name="Kuever J."/>
            <person name="Parshina S.N."/>
            <person name="Ivanova A.E."/>
            <person name="Nazina T.N."/>
            <person name="Brambilla E."/>
            <person name="Spring S."/>
            <person name="Klenk H.-P."/>
            <person name="Woyke T."/>
        </authorList>
    </citation>
    <scope>NUCLEOTIDE SEQUENCE [LARGE SCALE GENOMIC DNA]</scope>
    <source>
        <strain evidence="3">ATCC 23193 / DSM 2154 / NCIB 8452 / DL</strain>
    </source>
</reference>
<dbReference type="SUPFAM" id="SSF51658">
    <property type="entry name" value="Xylose isomerase-like"/>
    <property type="match status" value="1"/>
</dbReference>